<feature type="region of interest" description="Disordered" evidence="1">
    <location>
        <begin position="15"/>
        <end position="38"/>
    </location>
</feature>
<dbReference type="PANTHER" id="PTHR45689:SF5">
    <property type="entry name" value="I[[H]] CHANNEL, ISOFORM E"/>
    <property type="match status" value="1"/>
</dbReference>
<dbReference type="EMBL" id="REGN01001615">
    <property type="protein sequence ID" value="RNA33575.1"/>
    <property type="molecule type" value="Genomic_DNA"/>
</dbReference>
<name>A0A3M7SD32_BRAPC</name>
<evidence type="ECO:0000256" key="2">
    <source>
        <dbReference type="SAM" id="Phobius"/>
    </source>
</evidence>
<evidence type="ECO:0000313" key="5">
    <source>
        <dbReference type="Proteomes" id="UP000276133"/>
    </source>
</evidence>
<dbReference type="PANTHER" id="PTHR45689">
    <property type="entry name" value="I[[H]] CHANNEL, ISOFORM E"/>
    <property type="match status" value="1"/>
</dbReference>
<feature type="domain" description="Ion transport N-terminal" evidence="3">
    <location>
        <begin position="152"/>
        <end position="194"/>
    </location>
</feature>
<keyword evidence="2" id="KW-1133">Transmembrane helix</keyword>
<keyword evidence="5" id="KW-1185">Reference proteome</keyword>
<dbReference type="GO" id="GO:0098855">
    <property type="term" value="C:HCN channel complex"/>
    <property type="evidence" value="ECO:0007669"/>
    <property type="project" value="TreeGrafter"/>
</dbReference>
<accession>A0A3M7SD32</accession>
<reference evidence="4 5" key="1">
    <citation type="journal article" date="2018" name="Sci. Rep.">
        <title>Genomic signatures of local adaptation to the degree of environmental predictability in rotifers.</title>
        <authorList>
            <person name="Franch-Gras L."/>
            <person name="Hahn C."/>
            <person name="Garcia-Roger E.M."/>
            <person name="Carmona M.J."/>
            <person name="Serra M."/>
            <person name="Gomez A."/>
        </authorList>
    </citation>
    <scope>NUCLEOTIDE SEQUENCE [LARGE SCALE GENOMIC DNA]</scope>
    <source>
        <strain evidence="4">HYR1</strain>
    </source>
</reference>
<dbReference type="STRING" id="10195.A0A3M7SD32"/>
<dbReference type="GO" id="GO:0004692">
    <property type="term" value="F:cGMP-dependent protein kinase activity"/>
    <property type="evidence" value="ECO:0007669"/>
    <property type="project" value="UniProtKB-EC"/>
</dbReference>
<dbReference type="AlphaFoldDB" id="A0A3M7SD32"/>
<protein>
    <submittedName>
        <fullName evidence="4">Voltage-activated ion</fullName>
        <ecNumber evidence="4">2.7.11.12</ecNumber>
    </submittedName>
</protein>
<keyword evidence="4" id="KW-0808">Transferase</keyword>
<feature type="transmembrane region" description="Helical" evidence="2">
    <location>
        <begin position="196"/>
        <end position="220"/>
    </location>
</feature>
<evidence type="ECO:0000313" key="4">
    <source>
        <dbReference type="EMBL" id="RNA33575.1"/>
    </source>
</evidence>
<sequence length="252" mass="29245">MSSKIIETIKCNQKRKENNNFQNDPSDQSSVTKLPSNIGKNELWSDTSQQFNAFSSTENASKNQLNSKYHIFTSPYTNPNNHIPKFQSITSKIHPFLNVPSNTSNEWNGDKNIQSFRDFEDKSTQDPFNHNIKSTDFISSKTSWSKLKLYFLSMLQPSDNKLSMKYFGSKERLLKEKLRQQEVGRFIIHPCSNFRFYWDFVMLALLIANVIILPVAISFFNDNWNHIGLLIFNLVSDSLFLLDMAVNFRTDS</sequence>
<dbReference type="GO" id="GO:0035725">
    <property type="term" value="P:sodium ion transmembrane transport"/>
    <property type="evidence" value="ECO:0007669"/>
    <property type="project" value="TreeGrafter"/>
</dbReference>
<dbReference type="Proteomes" id="UP000276133">
    <property type="component" value="Unassembled WGS sequence"/>
</dbReference>
<dbReference type="GO" id="GO:0003254">
    <property type="term" value="P:regulation of membrane depolarization"/>
    <property type="evidence" value="ECO:0007669"/>
    <property type="project" value="TreeGrafter"/>
</dbReference>
<evidence type="ECO:0000259" key="3">
    <source>
        <dbReference type="Pfam" id="PF08412"/>
    </source>
</evidence>
<dbReference type="InterPro" id="IPR013621">
    <property type="entry name" value="Ion_trans_N"/>
</dbReference>
<keyword evidence="2" id="KW-0472">Membrane</keyword>
<dbReference type="InterPro" id="IPR051413">
    <property type="entry name" value="K/Na_HCN_channel"/>
</dbReference>
<proteinExistence type="predicted"/>
<dbReference type="Pfam" id="PF08412">
    <property type="entry name" value="Ion_trans_N"/>
    <property type="match status" value="1"/>
</dbReference>
<evidence type="ECO:0000256" key="1">
    <source>
        <dbReference type="SAM" id="MobiDB-lite"/>
    </source>
</evidence>
<feature type="transmembrane region" description="Helical" evidence="2">
    <location>
        <begin position="226"/>
        <end position="246"/>
    </location>
</feature>
<dbReference type="GO" id="GO:0005249">
    <property type="term" value="F:voltage-gated potassium channel activity"/>
    <property type="evidence" value="ECO:0007669"/>
    <property type="project" value="TreeGrafter"/>
</dbReference>
<keyword evidence="2" id="KW-0812">Transmembrane</keyword>
<organism evidence="4 5">
    <name type="scientific">Brachionus plicatilis</name>
    <name type="common">Marine rotifer</name>
    <name type="synonym">Brachionus muelleri</name>
    <dbReference type="NCBI Taxonomy" id="10195"/>
    <lineage>
        <taxon>Eukaryota</taxon>
        <taxon>Metazoa</taxon>
        <taxon>Spiralia</taxon>
        <taxon>Gnathifera</taxon>
        <taxon>Rotifera</taxon>
        <taxon>Eurotatoria</taxon>
        <taxon>Monogononta</taxon>
        <taxon>Pseudotrocha</taxon>
        <taxon>Ploima</taxon>
        <taxon>Brachionidae</taxon>
        <taxon>Brachionus</taxon>
    </lineage>
</organism>
<dbReference type="OrthoDB" id="421226at2759"/>
<dbReference type="SUPFAM" id="SSF81324">
    <property type="entry name" value="Voltage-gated potassium channels"/>
    <property type="match status" value="1"/>
</dbReference>
<gene>
    <name evidence="4" type="ORF">BpHYR1_012157</name>
</gene>
<dbReference type="EC" id="2.7.11.12" evidence="4"/>
<comment type="caution">
    <text evidence="4">The sequence shown here is derived from an EMBL/GenBank/DDBJ whole genome shotgun (WGS) entry which is preliminary data.</text>
</comment>
<feature type="compositionally biased region" description="Polar residues" evidence="1">
    <location>
        <begin position="19"/>
        <end position="38"/>
    </location>
</feature>